<dbReference type="InParanoid" id="A0A2H3DA92"/>
<gene>
    <name evidence="1" type="ORF">ARMGADRAFT_179395</name>
</gene>
<reference evidence="2" key="1">
    <citation type="journal article" date="2017" name="Nat. Ecol. Evol.">
        <title>Genome expansion and lineage-specific genetic innovations in the forest pathogenic fungi Armillaria.</title>
        <authorList>
            <person name="Sipos G."/>
            <person name="Prasanna A.N."/>
            <person name="Walter M.C."/>
            <person name="O'Connor E."/>
            <person name="Balint B."/>
            <person name="Krizsan K."/>
            <person name="Kiss B."/>
            <person name="Hess J."/>
            <person name="Varga T."/>
            <person name="Slot J."/>
            <person name="Riley R."/>
            <person name="Boka B."/>
            <person name="Rigling D."/>
            <person name="Barry K."/>
            <person name="Lee J."/>
            <person name="Mihaltcheva S."/>
            <person name="LaButti K."/>
            <person name="Lipzen A."/>
            <person name="Waldron R."/>
            <person name="Moloney N.M."/>
            <person name="Sperisen C."/>
            <person name="Kredics L."/>
            <person name="Vagvoelgyi C."/>
            <person name="Patrignani A."/>
            <person name="Fitzpatrick D."/>
            <person name="Nagy I."/>
            <person name="Doyle S."/>
            <person name="Anderson J.B."/>
            <person name="Grigoriev I.V."/>
            <person name="Gueldener U."/>
            <person name="Muensterkoetter M."/>
            <person name="Nagy L.G."/>
        </authorList>
    </citation>
    <scope>NUCLEOTIDE SEQUENCE [LARGE SCALE GENOMIC DNA]</scope>
    <source>
        <strain evidence="2">Ar21-2</strain>
    </source>
</reference>
<dbReference type="Proteomes" id="UP000217790">
    <property type="component" value="Unassembled WGS sequence"/>
</dbReference>
<dbReference type="AlphaFoldDB" id="A0A2H3DA92"/>
<keyword evidence="2" id="KW-1185">Reference proteome</keyword>
<dbReference type="EMBL" id="KZ293659">
    <property type="protein sequence ID" value="PBK92151.1"/>
    <property type="molecule type" value="Genomic_DNA"/>
</dbReference>
<dbReference type="OrthoDB" id="2885385at2759"/>
<proteinExistence type="predicted"/>
<accession>A0A2H3DA92</accession>
<protein>
    <submittedName>
        <fullName evidence="1">Uncharacterized protein</fullName>
    </submittedName>
</protein>
<organism evidence="1 2">
    <name type="scientific">Armillaria gallica</name>
    <name type="common">Bulbous honey fungus</name>
    <name type="synonym">Armillaria bulbosa</name>
    <dbReference type="NCBI Taxonomy" id="47427"/>
    <lineage>
        <taxon>Eukaryota</taxon>
        <taxon>Fungi</taxon>
        <taxon>Dikarya</taxon>
        <taxon>Basidiomycota</taxon>
        <taxon>Agaricomycotina</taxon>
        <taxon>Agaricomycetes</taxon>
        <taxon>Agaricomycetidae</taxon>
        <taxon>Agaricales</taxon>
        <taxon>Marasmiineae</taxon>
        <taxon>Physalacriaceae</taxon>
        <taxon>Armillaria</taxon>
    </lineage>
</organism>
<sequence length="184" mass="20876">MSFYIKYIKSRLRAPSQQHRVVPSTRCRGIASLLPTTTSVACVFTSRHQCIGMAPFNSLPAELIDAIIYEFRHDHESLKSLASAHRSFIPFAQNYIFSTVSLSFRYLLCSDRSRCTQLLKILSSSPHIVSFVCDLHIFIAPTPPHTLPHEVSRENSPQVHILHVLSGIHHIRVFRGAENGWSIR</sequence>
<evidence type="ECO:0000313" key="2">
    <source>
        <dbReference type="Proteomes" id="UP000217790"/>
    </source>
</evidence>
<name>A0A2H3DA92_ARMGA</name>
<evidence type="ECO:0000313" key="1">
    <source>
        <dbReference type="EMBL" id="PBK92151.1"/>
    </source>
</evidence>